<dbReference type="InterPro" id="IPR036034">
    <property type="entry name" value="PDZ_sf"/>
</dbReference>
<dbReference type="EMBL" id="CP027228">
    <property type="protein sequence ID" value="AVM47430.1"/>
    <property type="molecule type" value="Genomic_DNA"/>
</dbReference>
<comment type="similarity">
    <text evidence="1 5">Belongs to the peptidase S41A family.</text>
</comment>
<dbReference type="SUPFAM" id="SSF52096">
    <property type="entry name" value="ClpP/crotonase"/>
    <property type="match status" value="1"/>
</dbReference>
<sequence length="390" mass="42873">MFKSESSMLRRHRTLLIAFAAGFGTAVVCAVIFMHIVLGGRLISQYKLDQYEALDDEFGKYYDIQKIINNKAYYKQDTDEVDKAVALGMLKTLDDKYAEYMTEKEYEAFERRYLTSYSGVGVALKLDENDKIVVNRVLSGSDAEQSGILAGDELLKINGKNVKSLNDAAELMEGGGDNDVEFTISRGGVVKKYKLTRSKVEDDGVTYEVKDSSKHIGYIRISTFRKGTSKSFKNAIEMLKTEDCNKIIVDIRGNTGGVVEEAFGSADEVLKKAKLGKIVSKKKTKKYTSDDSSADVKLVVLVDQDTASAAEIFAAALKANDVKIIGTKTYGKGVIQTIFKLKGGSVVKLTTAEYIDPNGKRINEKGVTPNVEAKSGDVAIQEAMKLLESK</sequence>
<keyword evidence="3 5" id="KW-0378">Hydrolase</keyword>
<evidence type="ECO:0000313" key="7">
    <source>
        <dbReference type="EMBL" id="AVM47430.1"/>
    </source>
</evidence>
<dbReference type="InterPro" id="IPR029045">
    <property type="entry name" value="ClpP/crotonase-like_dom_sf"/>
</dbReference>
<dbReference type="InterPro" id="IPR041489">
    <property type="entry name" value="PDZ_6"/>
</dbReference>
<dbReference type="GO" id="GO:0004175">
    <property type="term" value="F:endopeptidase activity"/>
    <property type="evidence" value="ECO:0007669"/>
    <property type="project" value="TreeGrafter"/>
</dbReference>
<dbReference type="SUPFAM" id="SSF50156">
    <property type="entry name" value="PDZ domain-like"/>
    <property type="match status" value="1"/>
</dbReference>
<proteinExistence type="inferred from homology"/>
<evidence type="ECO:0000313" key="8">
    <source>
        <dbReference type="Proteomes" id="UP000237883"/>
    </source>
</evidence>
<keyword evidence="4 5" id="KW-0720">Serine protease</keyword>
<evidence type="ECO:0000256" key="4">
    <source>
        <dbReference type="ARBA" id="ARBA00022825"/>
    </source>
</evidence>
<dbReference type="Gene3D" id="3.90.226.10">
    <property type="entry name" value="2-enoyl-CoA Hydratase, Chain A, domain 1"/>
    <property type="match status" value="1"/>
</dbReference>
<dbReference type="Pfam" id="PF17820">
    <property type="entry name" value="PDZ_6"/>
    <property type="match status" value="1"/>
</dbReference>
<dbReference type="OrthoDB" id="9812068at2"/>
<dbReference type="Gene3D" id="2.30.42.10">
    <property type="match status" value="1"/>
</dbReference>
<dbReference type="GeneID" id="78390736"/>
<dbReference type="PANTHER" id="PTHR32060:SF30">
    <property type="entry name" value="CARBOXY-TERMINAL PROCESSING PROTEASE CTPA"/>
    <property type="match status" value="1"/>
</dbReference>
<feature type="domain" description="PDZ" evidence="6">
    <location>
        <begin position="120"/>
        <end position="166"/>
    </location>
</feature>
<dbReference type="InterPro" id="IPR005151">
    <property type="entry name" value="Tail-specific_protease"/>
</dbReference>
<name>A0A2S0L2B6_9FIRM</name>
<dbReference type="GO" id="GO:0006508">
    <property type="term" value="P:proteolysis"/>
    <property type="evidence" value="ECO:0007669"/>
    <property type="project" value="UniProtKB-KW"/>
</dbReference>
<dbReference type="GO" id="GO:0007165">
    <property type="term" value="P:signal transduction"/>
    <property type="evidence" value="ECO:0007669"/>
    <property type="project" value="TreeGrafter"/>
</dbReference>
<dbReference type="Gene3D" id="3.30.750.44">
    <property type="match status" value="1"/>
</dbReference>
<evidence type="ECO:0000256" key="5">
    <source>
        <dbReference type="RuleBase" id="RU004404"/>
    </source>
</evidence>
<dbReference type="GO" id="GO:0008236">
    <property type="term" value="F:serine-type peptidase activity"/>
    <property type="evidence" value="ECO:0007669"/>
    <property type="project" value="UniProtKB-KW"/>
</dbReference>
<dbReference type="NCBIfam" id="TIGR00225">
    <property type="entry name" value="prc"/>
    <property type="match status" value="1"/>
</dbReference>
<accession>A0A2S0L2B6</accession>
<protein>
    <recommendedName>
        <fullName evidence="6">PDZ domain-containing protein</fullName>
    </recommendedName>
</protein>
<dbReference type="Proteomes" id="UP000237883">
    <property type="component" value="Chromosome"/>
</dbReference>
<dbReference type="CDD" id="cd07560">
    <property type="entry name" value="Peptidase_S41_CPP"/>
    <property type="match status" value="1"/>
</dbReference>
<evidence type="ECO:0000256" key="2">
    <source>
        <dbReference type="ARBA" id="ARBA00022670"/>
    </source>
</evidence>
<dbReference type="KEGG" id="mdv:C5Q96_00540"/>
<evidence type="ECO:0000259" key="6">
    <source>
        <dbReference type="PROSITE" id="PS50106"/>
    </source>
</evidence>
<dbReference type="SMART" id="SM00228">
    <property type="entry name" value="PDZ"/>
    <property type="match status" value="1"/>
</dbReference>
<dbReference type="InterPro" id="IPR001478">
    <property type="entry name" value="PDZ"/>
</dbReference>
<organism evidence="7 8">
    <name type="scientific">Mogibacterium diversum</name>
    <dbReference type="NCBI Taxonomy" id="114527"/>
    <lineage>
        <taxon>Bacteria</taxon>
        <taxon>Bacillati</taxon>
        <taxon>Bacillota</taxon>
        <taxon>Clostridia</taxon>
        <taxon>Peptostreptococcales</taxon>
        <taxon>Anaerovoracaceae</taxon>
        <taxon>Mogibacterium</taxon>
    </lineage>
</organism>
<evidence type="ECO:0000256" key="1">
    <source>
        <dbReference type="ARBA" id="ARBA00009179"/>
    </source>
</evidence>
<dbReference type="PROSITE" id="PS50106">
    <property type="entry name" value="PDZ"/>
    <property type="match status" value="1"/>
</dbReference>
<evidence type="ECO:0000256" key="3">
    <source>
        <dbReference type="ARBA" id="ARBA00022801"/>
    </source>
</evidence>
<dbReference type="InterPro" id="IPR004447">
    <property type="entry name" value="Peptidase_S41A"/>
</dbReference>
<dbReference type="Pfam" id="PF03572">
    <property type="entry name" value="Peptidase_S41"/>
    <property type="match status" value="1"/>
</dbReference>
<dbReference type="GO" id="GO:0030288">
    <property type="term" value="C:outer membrane-bounded periplasmic space"/>
    <property type="evidence" value="ECO:0007669"/>
    <property type="project" value="TreeGrafter"/>
</dbReference>
<gene>
    <name evidence="7" type="ORF">C5Q96_00540</name>
</gene>
<dbReference type="PANTHER" id="PTHR32060">
    <property type="entry name" value="TAIL-SPECIFIC PROTEASE"/>
    <property type="match status" value="1"/>
</dbReference>
<dbReference type="RefSeq" id="WP_106056196.1">
    <property type="nucleotide sequence ID" value="NZ_CAURSC010000001.1"/>
</dbReference>
<keyword evidence="2 5" id="KW-0645">Protease</keyword>
<keyword evidence="8" id="KW-1185">Reference proteome</keyword>
<dbReference type="AlphaFoldDB" id="A0A2S0L2B6"/>
<reference evidence="8" key="1">
    <citation type="submission" date="2018-02" db="EMBL/GenBank/DDBJ databases">
        <authorList>
            <person name="Holder M.E."/>
            <person name="Ajami N.J."/>
            <person name="Petrosino J.F."/>
        </authorList>
    </citation>
    <scope>NUCLEOTIDE SEQUENCE [LARGE SCALE GENOMIC DNA]</scope>
    <source>
        <strain evidence="8">CCUG 47132</strain>
    </source>
</reference>
<dbReference type="SMART" id="SM00245">
    <property type="entry name" value="TSPc"/>
    <property type="match status" value="1"/>
</dbReference>